<protein>
    <recommendedName>
        <fullName evidence="20">Citramalyl-CoA lyase, mitochondrial</fullName>
        <ecNumber evidence="4">2.3.3.9</ecNumber>
        <ecNumber evidence="18">3.1.2.30</ecNumber>
        <ecNumber evidence="19">4.1.3.25</ecNumber>
    </recommendedName>
    <alternativeName>
        <fullName evidence="22">(3S)-malyl-CoA thioesterase</fullName>
    </alternativeName>
    <alternativeName>
        <fullName evidence="23">Beta-methylmalate synthase</fullName>
    </alternativeName>
    <alternativeName>
        <fullName evidence="21">Malate synthase</fullName>
    </alternativeName>
</protein>
<evidence type="ECO:0000256" key="1">
    <source>
        <dbReference type="ARBA" id="ARBA00001946"/>
    </source>
</evidence>
<dbReference type="InterPro" id="IPR040186">
    <property type="entry name" value="Citramalyl-CoA_lyase"/>
</dbReference>
<dbReference type="EC" id="3.1.2.30" evidence="18"/>
<dbReference type="InterPro" id="IPR040442">
    <property type="entry name" value="Pyrv_kinase-like_dom_sf"/>
</dbReference>
<dbReference type="PANTHER" id="PTHR11105:SF0">
    <property type="entry name" value="CITRAMALYL-COA LYASE, MITOCHONDRIAL"/>
    <property type="match status" value="1"/>
</dbReference>
<feature type="domain" description="HpcH/HpaI aldolase/citrate lyase" evidence="26">
    <location>
        <begin position="27"/>
        <end position="255"/>
    </location>
</feature>
<evidence type="ECO:0000256" key="7">
    <source>
        <dbReference type="ARBA" id="ARBA00022801"/>
    </source>
</evidence>
<evidence type="ECO:0000256" key="15">
    <source>
        <dbReference type="ARBA" id="ARBA00051672"/>
    </source>
</evidence>
<keyword evidence="12" id="KW-0456">Lyase</keyword>
<evidence type="ECO:0000256" key="3">
    <source>
        <dbReference type="ARBA" id="ARBA00011233"/>
    </source>
</evidence>
<accession>A0A834HVM4</accession>
<evidence type="ECO:0000256" key="6">
    <source>
        <dbReference type="ARBA" id="ARBA00022723"/>
    </source>
</evidence>
<evidence type="ECO:0000256" key="9">
    <source>
        <dbReference type="ARBA" id="ARBA00022946"/>
    </source>
</evidence>
<evidence type="ECO:0000256" key="25">
    <source>
        <dbReference type="PIRSR" id="PIRSR015582-2"/>
    </source>
</evidence>
<evidence type="ECO:0000256" key="21">
    <source>
        <dbReference type="ARBA" id="ARBA00076231"/>
    </source>
</evidence>
<dbReference type="EC" id="4.1.3.25" evidence="19"/>
<keyword evidence="9" id="KW-0809">Transit peptide</keyword>
<evidence type="ECO:0000259" key="26">
    <source>
        <dbReference type="Pfam" id="PF03328"/>
    </source>
</evidence>
<evidence type="ECO:0000256" key="22">
    <source>
        <dbReference type="ARBA" id="ARBA00076788"/>
    </source>
</evidence>
<keyword evidence="10" id="KW-0007">Acetylation</keyword>
<evidence type="ECO:0000256" key="23">
    <source>
        <dbReference type="ARBA" id="ARBA00083020"/>
    </source>
</evidence>
<dbReference type="GO" id="GO:0005739">
    <property type="term" value="C:mitochondrion"/>
    <property type="evidence" value="ECO:0007669"/>
    <property type="project" value="UniProtKB-SubCell"/>
</dbReference>
<evidence type="ECO:0000256" key="16">
    <source>
        <dbReference type="ARBA" id="ARBA00055540"/>
    </source>
</evidence>
<evidence type="ECO:0000313" key="28">
    <source>
        <dbReference type="Proteomes" id="UP000625711"/>
    </source>
</evidence>
<evidence type="ECO:0000256" key="12">
    <source>
        <dbReference type="ARBA" id="ARBA00023239"/>
    </source>
</evidence>
<evidence type="ECO:0000256" key="19">
    <source>
        <dbReference type="ARBA" id="ARBA00066840"/>
    </source>
</evidence>
<feature type="binding site" evidence="24">
    <location>
        <position position="91"/>
    </location>
    <ligand>
        <name>substrate</name>
    </ligand>
</feature>
<feature type="binding site" evidence="25">
    <location>
        <position position="187"/>
    </location>
    <ligand>
        <name>Mg(2+)</name>
        <dbReference type="ChEBI" id="CHEBI:18420"/>
    </ligand>
</feature>
<evidence type="ECO:0000256" key="5">
    <source>
        <dbReference type="ARBA" id="ARBA00022679"/>
    </source>
</evidence>
<dbReference type="Gene3D" id="3.20.20.60">
    <property type="entry name" value="Phosphoenolpyruvate-binding domains"/>
    <property type="match status" value="1"/>
</dbReference>
<keyword evidence="8 25" id="KW-0460">Magnesium</keyword>
<proteinExistence type="inferred from homology"/>
<evidence type="ECO:0000256" key="13">
    <source>
        <dbReference type="ARBA" id="ARBA00047918"/>
    </source>
</evidence>
<evidence type="ECO:0000256" key="24">
    <source>
        <dbReference type="PIRSR" id="PIRSR015582-1"/>
    </source>
</evidence>
<evidence type="ECO:0000313" key="27">
    <source>
        <dbReference type="EMBL" id="KAF7265690.1"/>
    </source>
</evidence>
<comment type="similarity">
    <text evidence="17">Belongs to the HpcH/HpaI aldolase family. Citrate lyase beta subunit-like subfamily.</text>
</comment>
<comment type="catalytic activity">
    <reaction evidence="14">
        <text>propanoyl-CoA + glyoxylate + H2O = 3-methylmalate + CoA + H(+)</text>
        <dbReference type="Rhea" id="RHEA:47628"/>
        <dbReference type="ChEBI" id="CHEBI:15377"/>
        <dbReference type="ChEBI" id="CHEBI:15378"/>
        <dbReference type="ChEBI" id="CHEBI:36655"/>
        <dbReference type="ChEBI" id="CHEBI:57287"/>
        <dbReference type="ChEBI" id="CHEBI:57392"/>
        <dbReference type="ChEBI" id="CHEBI:87810"/>
    </reaction>
</comment>
<dbReference type="EC" id="2.3.3.9" evidence="4"/>
<evidence type="ECO:0000256" key="20">
    <source>
        <dbReference type="ARBA" id="ARBA00072098"/>
    </source>
</evidence>
<comment type="subunit">
    <text evidence="3">Homotrimer.</text>
</comment>
<evidence type="ECO:0000256" key="18">
    <source>
        <dbReference type="ARBA" id="ARBA00066460"/>
    </source>
</evidence>
<keyword evidence="11" id="KW-0496">Mitochondrion</keyword>
<dbReference type="InterPro" id="IPR011206">
    <property type="entry name" value="Citrate_lyase_beta/mcl1/mcl2"/>
</dbReference>
<gene>
    <name evidence="27" type="ORF">GWI33_020774</name>
</gene>
<dbReference type="InterPro" id="IPR015813">
    <property type="entry name" value="Pyrv/PenolPyrv_kinase-like_dom"/>
</dbReference>
<dbReference type="OrthoDB" id="1773at2759"/>
<keyword evidence="6 25" id="KW-0479">Metal-binding</keyword>
<dbReference type="PANTHER" id="PTHR11105">
    <property type="entry name" value="CITRATE LYASE SUBUNIT BETA-RELATED"/>
    <property type="match status" value="1"/>
</dbReference>
<dbReference type="GO" id="GO:0106064">
    <property type="term" value="P:regulation of cobalamin metabolic process"/>
    <property type="evidence" value="ECO:0007669"/>
    <property type="project" value="TreeGrafter"/>
</dbReference>
<dbReference type="InterPro" id="IPR005000">
    <property type="entry name" value="Aldolase/citrate-lyase_domain"/>
</dbReference>
<sequence length="319" mass="36207">MIYKTVLKKLQLYLKSAFVRNYNVPRRALMYVPGDDSKKIKKSFTLDVDCIALDCEDGVAVNKKKEARETIRSYLDLGKPQRNIEYDLGVRINALDTEYWEEDLESCLSAKYLPDTILIPKVENSDIVRQLSSKIKNLIKTDSTINVIIYIESAKAFLNLVDICQVTESLSKNSKFQHVGLVFGSDDFCANIGATRTESSLEILYARQKLVLVAKAFNLQAIDMVYIKYKDLDGLKQQCEDGMRMGYTGKQVIHPGQVPIVQEAFLPTQLQIEWATGLLKSFHKHQKDGKGAFTYKGTMIDMPTMKQAENIVKLAKLKK</sequence>
<keyword evidence="7" id="KW-0378">Hydrolase</keyword>
<evidence type="ECO:0000256" key="10">
    <source>
        <dbReference type="ARBA" id="ARBA00022990"/>
    </source>
</evidence>
<dbReference type="GO" id="GO:0004474">
    <property type="term" value="F:malate synthase activity"/>
    <property type="evidence" value="ECO:0007669"/>
    <property type="project" value="UniProtKB-EC"/>
</dbReference>
<comment type="cofactor">
    <cofactor evidence="1">
        <name>Mg(2+)</name>
        <dbReference type="ChEBI" id="CHEBI:18420"/>
    </cofactor>
</comment>
<evidence type="ECO:0000256" key="14">
    <source>
        <dbReference type="ARBA" id="ARBA00051623"/>
    </source>
</evidence>
<feature type="binding site" evidence="24">
    <location>
        <position position="152"/>
    </location>
    <ligand>
        <name>substrate</name>
    </ligand>
</feature>
<comment type="catalytic activity">
    <reaction evidence="13">
        <text>glyoxylate + acetyl-CoA + H2O = (S)-malate + CoA + H(+)</text>
        <dbReference type="Rhea" id="RHEA:18181"/>
        <dbReference type="ChEBI" id="CHEBI:15377"/>
        <dbReference type="ChEBI" id="CHEBI:15378"/>
        <dbReference type="ChEBI" id="CHEBI:15589"/>
        <dbReference type="ChEBI" id="CHEBI:36655"/>
        <dbReference type="ChEBI" id="CHEBI:57287"/>
        <dbReference type="ChEBI" id="CHEBI:57288"/>
        <dbReference type="EC" id="2.3.3.9"/>
    </reaction>
</comment>
<dbReference type="SUPFAM" id="SSF51621">
    <property type="entry name" value="Phosphoenolpyruvate/pyruvate domain"/>
    <property type="match status" value="1"/>
</dbReference>
<dbReference type="GO" id="GO:0046872">
    <property type="term" value="F:metal ion binding"/>
    <property type="evidence" value="ECO:0007669"/>
    <property type="project" value="UniProtKB-KW"/>
</dbReference>
<evidence type="ECO:0000256" key="2">
    <source>
        <dbReference type="ARBA" id="ARBA00004173"/>
    </source>
</evidence>
<dbReference type="GO" id="GO:0016787">
    <property type="term" value="F:hydrolase activity"/>
    <property type="evidence" value="ECO:0007669"/>
    <property type="project" value="UniProtKB-KW"/>
</dbReference>
<comment type="function">
    <text evidence="16">Mitochondrial citramalyl-CoA lyase indirectly involved in the vitamin B12 metabolism. Converts citramalyl-CoA into acetyl-CoA and pyruvate in the C5-dicarboxylate catabolism pathway. The C5-dicarboxylate catabolism pathway is required to detoxify itaconate, a vitamin B12-poisoning metabolite. Also acts as a malate synthase in vitro, converting glyoxylate and acetyl-CoA to malate. Also displays malyl-CoA thioesterase activity. Also acts as a beta-methylmalate synthase in vitro, by mediating conversion of glyoxylate and propionyl-CoA to beta-methylmalate. Also has very weak citramalate synthase activity in vitro.</text>
</comment>
<dbReference type="PIRSF" id="PIRSF015582">
    <property type="entry name" value="Cit_lyase_B"/>
    <property type="match status" value="1"/>
</dbReference>
<dbReference type="FunFam" id="3.20.20.60:FF:000014">
    <property type="entry name" value="Citrate lyase subunit beta-like protein"/>
    <property type="match status" value="1"/>
</dbReference>
<comment type="subcellular location">
    <subcellularLocation>
        <location evidence="2">Mitochondrion</location>
    </subcellularLocation>
</comment>
<dbReference type="Pfam" id="PF03328">
    <property type="entry name" value="HpcH_HpaI"/>
    <property type="match status" value="1"/>
</dbReference>
<dbReference type="GO" id="GO:0047777">
    <property type="term" value="F:(S)-citramalyl-CoA lyase activity"/>
    <property type="evidence" value="ECO:0007669"/>
    <property type="project" value="UniProtKB-EC"/>
</dbReference>
<dbReference type="AlphaFoldDB" id="A0A834HVM4"/>
<evidence type="ECO:0000256" key="4">
    <source>
        <dbReference type="ARBA" id="ARBA00012636"/>
    </source>
</evidence>
<name>A0A834HVM4_RHYFE</name>
<evidence type="ECO:0000256" key="11">
    <source>
        <dbReference type="ARBA" id="ARBA00023128"/>
    </source>
</evidence>
<feature type="binding site" evidence="25">
    <location>
        <position position="152"/>
    </location>
    <ligand>
        <name>Mg(2+)</name>
        <dbReference type="ChEBI" id="CHEBI:18420"/>
    </ligand>
</feature>
<comment type="catalytic activity">
    <reaction evidence="15">
        <text>(3S)-citramalyl-CoA = pyruvate + acetyl-CoA</text>
        <dbReference type="Rhea" id="RHEA:22612"/>
        <dbReference type="ChEBI" id="CHEBI:15361"/>
        <dbReference type="ChEBI" id="CHEBI:57288"/>
        <dbReference type="ChEBI" id="CHEBI:58668"/>
        <dbReference type="EC" id="4.1.3.25"/>
    </reaction>
</comment>
<keyword evidence="5" id="KW-0808">Transferase</keyword>
<evidence type="ECO:0000256" key="8">
    <source>
        <dbReference type="ARBA" id="ARBA00022842"/>
    </source>
</evidence>
<dbReference type="EMBL" id="JAACXV010014584">
    <property type="protein sequence ID" value="KAF7265690.1"/>
    <property type="molecule type" value="Genomic_DNA"/>
</dbReference>
<keyword evidence="28" id="KW-1185">Reference proteome</keyword>
<reference evidence="27" key="1">
    <citation type="submission" date="2020-08" db="EMBL/GenBank/DDBJ databases">
        <title>Genome sequencing and assembly of the red palm weevil Rhynchophorus ferrugineus.</title>
        <authorList>
            <person name="Dias G.B."/>
            <person name="Bergman C.M."/>
            <person name="Manee M."/>
        </authorList>
    </citation>
    <scope>NUCLEOTIDE SEQUENCE</scope>
    <source>
        <strain evidence="27">AA-2017</strain>
        <tissue evidence="27">Whole larva</tissue>
    </source>
</reference>
<dbReference type="Proteomes" id="UP000625711">
    <property type="component" value="Unassembled WGS sequence"/>
</dbReference>
<evidence type="ECO:0000256" key="17">
    <source>
        <dbReference type="ARBA" id="ARBA00061542"/>
    </source>
</evidence>
<comment type="caution">
    <text evidence="27">The sequence shown here is derived from an EMBL/GenBank/DDBJ whole genome shotgun (WGS) entry which is preliminary data.</text>
</comment>
<organism evidence="27 28">
    <name type="scientific">Rhynchophorus ferrugineus</name>
    <name type="common">Red palm weevil</name>
    <name type="synonym">Curculio ferrugineus</name>
    <dbReference type="NCBI Taxonomy" id="354439"/>
    <lineage>
        <taxon>Eukaryota</taxon>
        <taxon>Metazoa</taxon>
        <taxon>Ecdysozoa</taxon>
        <taxon>Arthropoda</taxon>
        <taxon>Hexapoda</taxon>
        <taxon>Insecta</taxon>
        <taxon>Pterygota</taxon>
        <taxon>Neoptera</taxon>
        <taxon>Endopterygota</taxon>
        <taxon>Coleoptera</taxon>
        <taxon>Polyphaga</taxon>
        <taxon>Cucujiformia</taxon>
        <taxon>Curculionidae</taxon>
        <taxon>Dryophthorinae</taxon>
        <taxon>Rhynchophorus</taxon>
    </lineage>
</organism>